<dbReference type="Proteomes" id="UP000005089">
    <property type="component" value="Unassembled WGS sequence"/>
</dbReference>
<protein>
    <submittedName>
        <fullName evidence="2">Putative ACR, COG1430</fullName>
    </submittedName>
</protein>
<evidence type="ECO:0000256" key="1">
    <source>
        <dbReference type="SAM" id="SignalP"/>
    </source>
</evidence>
<evidence type="ECO:0000313" key="3">
    <source>
        <dbReference type="Proteomes" id="UP000005089"/>
    </source>
</evidence>
<dbReference type="Pfam" id="PF02643">
    <property type="entry name" value="DUF192"/>
    <property type="match status" value="1"/>
</dbReference>
<sequence>MLKLKKIILVFLCLLPFTAPAMAESTGMNFPVTTLKAGKHLIRAEVASTEAQREQGLMFRRELPKNNGMLFVFDRPARSCMWMKNTALPLSVAFIDANGTILNIEKMEPFTLDSHCSKGWIRYALEMNKNWFAKNGIKAGSKISGLP</sequence>
<reference evidence="2 3" key="1">
    <citation type="submission" date="2009-02" db="EMBL/GenBank/DDBJ databases">
        <title>The Genome Sequence of Oxalobacter formigenes OXCC13.</title>
        <authorList>
            <consortium name="The Broad Institute Genome Sequencing Platform"/>
            <person name="Ward D."/>
            <person name="Young S.K."/>
            <person name="Kodira C.D."/>
            <person name="Zeng Q."/>
            <person name="Koehrsen M."/>
            <person name="Alvarado L."/>
            <person name="Berlin A."/>
            <person name="Borenstein D."/>
            <person name="Chen Z."/>
            <person name="Engels R."/>
            <person name="Freedman E."/>
            <person name="Gellesch M."/>
            <person name="Goldberg J."/>
            <person name="Griggs A."/>
            <person name="Gujja S."/>
            <person name="Heiman D."/>
            <person name="Hepburn T."/>
            <person name="Howarth C."/>
            <person name="Jen D."/>
            <person name="Larson L."/>
            <person name="Lewis B."/>
            <person name="Mehta T."/>
            <person name="Park D."/>
            <person name="Pearson M."/>
            <person name="Roberts A."/>
            <person name="Saif S."/>
            <person name="Shea T."/>
            <person name="Shenoy N."/>
            <person name="Sisk P."/>
            <person name="Stolte C."/>
            <person name="Sykes S."/>
            <person name="Walk T."/>
            <person name="White J."/>
            <person name="Yandava C."/>
            <person name="Allison M.J."/>
            <person name="Lander E."/>
            <person name="Nusbaum C."/>
            <person name="Galagan J."/>
            <person name="Birren B."/>
        </authorList>
    </citation>
    <scope>NUCLEOTIDE SEQUENCE [LARGE SCALE GENOMIC DNA]</scope>
    <source>
        <strain evidence="2 3">OXCC13</strain>
    </source>
</reference>
<proteinExistence type="predicted"/>
<dbReference type="EMBL" id="GG658170">
    <property type="protein sequence ID" value="EEO30283.1"/>
    <property type="molecule type" value="Genomic_DNA"/>
</dbReference>
<gene>
    <name evidence="2" type="ORF">OFBG_01311</name>
</gene>
<dbReference type="HOGENOM" id="CLU_097039_0_0_4"/>
<dbReference type="PANTHER" id="PTHR37953">
    <property type="entry name" value="UPF0127 PROTEIN MJ1496"/>
    <property type="match status" value="1"/>
</dbReference>
<name>C3XAQ7_OXAFO</name>
<feature type="chain" id="PRO_5030167019" evidence="1">
    <location>
        <begin position="24"/>
        <end position="147"/>
    </location>
</feature>
<dbReference type="OrthoDB" id="5526466at2"/>
<feature type="signal peptide" evidence="1">
    <location>
        <begin position="1"/>
        <end position="23"/>
    </location>
</feature>
<dbReference type="InterPro" id="IPR003795">
    <property type="entry name" value="DUF192"/>
</dbReference>
<evidence type="ECO:0000313" key="2">
    <source>
        <dbReference type="EMBL" id="EEO30283.1"/>
    </source>
</evidence>
<dbReference type="eggNOG" id="COG1430">
    <property type="taxonomic scope" value="Bacteria"/>
</dbReference>
<dbReference type="Gene3D" id="2.60.120.1140">
    <property type="entry name" value="Protein of unknown function DUF192"/>
    <property type="match status" value="1"/>
</dbReference>
<dbReference type="GeneID" id="77134703"/>
<organism evidence="2 3">
    <name type="scientific">Oxalobacter formigenes OXCC13</name>
    <dbReference type="NCBI Taxonomy" id="556269"/>
    <lineage>
        <taxon>Bacteria</taxon>
        <taxon>Pseudomonadati</taxon>
        <taxon>Pseudomonadota</taxon>
        <taxon>Betaproteobacteria</taxon>
        <taxon>Burkholderiales</taxon>
        <taxon>Oxalobacteraceae</taxon>
        <taxon>Oxalobacter</taxon>
    </lineage>
</organism>
<keyword evidence="3" id="KW-1185">Reference proteome</keyword>
<accession>C3XAQ7</accession>
<dbReference type="AlphaFoldDB" id="C3XAQ7"/>
<dbReference type="PANTHER" id="PTHR37953:SF1">
    <property type="entry name" value="UPF0127 PROTEIN MJ1496"/>
    <property type="match status" value="1"/>
</dbReference>
<dbReference type="InterPro" id="IPR038695">
    <property type="entry name" value="Saro_0823-like_sf"/>
</dbReference>
<dbReference type="RefSeq" id="WP_005881340.1">
    <property type="nucleotide sequence ID" value="NZ_CP019430.1"/>
</dbReference>
<keyword evidence="1" id="KW-0732">Signal</keyword>
<dbReference type="STRING" id="847.BRW83_0808"/>